<feature type="region of interest" description="Disordered" evidence="1">
    <location>
        <begin position="1"/>
        <end position="34"/>
    </location>
</feature>
<accession>A0AAV2YSQ2</accession>
<protein>
    <recommendedName>
        <fullName evidence="4">BZIP domain-containing protein</fullName>
    </recommendedName>
</protein>
<reference evidence="2" key="1">
    <citation type="submission" date="2022-11" db="EMBL/GenBank/DDBJ databases">
        <authorList>
            <person name="Morgan W.R."/>
            <person name="Tartar A."/>
        </authorList>
    </citation>
    <scope>NUCLEOTIDE SEQUENCE</scope>
    <source>
        <strain evidence="2">ARSEF 373</strain>
    </source>
</reference>
<evidence type="ECO:0000256" key="1">
    <source>
        <dbReference type="SAM" id="MobiDB-lite"/>
    </source>
</evidence>
<dbReference type="AlphaFoldDB" id="A0AAV2YSQ2"/>
<feature type="compositionally biased region" description="Pro residues" evidence="1">
    <location>
        <begin position="1"/>
        <end position="11"/>
    </location>
</feature>
<organism evidence="2 3">
    <name type="scientific">Lagenidium giganteum</name>
    <dbReference type="NCBI Taxonomy" id="4803"/>
    <lineage>
        <taxon>Eukaryota</taxon>
        <taxon>Sar</taxon>
        <taxon>Stramenopiles</taxon>
        <taxon>Oomycota</taxon>
        <taxon>Peronosporomycetes</taxon>
        <taxon>Pythiales</taxon>
        <taxon>Pythiaceae</taxon>
    </lineage>
</organism>
<gene>
    <name evidence="2" type="ORF">N0F65_009824</name>
</gene>
<dbReference type="Proteomes" id="UP001146120">
    <property type="component" value="Unassembled WGS sequence"/>
</dbReference>
<feature type="region of interest" description="Disordered" evidence="1">
    <location>
        <begin position="60"/>
        <end position="84"/>
    </location>
</feature>
<evidence type="ECO:0008006" key="4">
    <source>
        <dbReference type="Google" id="ProtNLM"/>
    </source>
</evidence>
<name>A0AAV2YSQ2_9STRA</name>
<sequence length="406" mass="46703">METPPPPPPSLPVQRVAPLSAEEKQERQRMHVRRSYYKKRNFVQSLRDQVTELEKQYADALANQDESSPAQVSPPSPTGGLGLMTSPAHTFEYLADVDLGGSSPNIPASNEAVQLFMQLSQLRDTLRHENDELKKTLVRCANFVRRVQQCAEDAEQEAQDETHHHVDTLGFHITTQECIQIDIAVYEDIKSVLQNEDYVSTGVSLFGWSDRRHVDEGFVRFSVKKFYSDLSALELSDATWDLLTSPSRFMTIYSPSLHIDMRMIQRVDDDNVVYYRRITRPEDGTVTKSIFLLSRFRTESGYVLLFHSCNHDRYRHEQRLLRAIDMEDGAGEDDDVPMEANENWHDIYTWLMFEEVGEMHQSTQFTFGGRVDTRAATPQFWMLEILLMSLRWEAIVIGPTFALCQG</sequence>
<evidence type="ECO:0000313" key="2">
    <source>
        <dbReference type="EMBL" id="DAZ97291.1"/>
    </source>
</evidence>
<dbReference type="EMBL" id="DAKRPA010000140">
    <property type="protein sequence ID" value="DAZ97291.1"/>
    <property type="molecule type" value="Genomic_DNA"/>
</dbReference>
<comment type="caution">
    <text evidence="2">The sequence shown here is derived from an EMBL/GenBank/DDBJ whole genome shotgun (WGS) entry which is preliminary data.</text>
</comment>
<keyword evidence="3" id="KW-1185">Reference proteome</keyword>
<proteinExistence type="predicted"/>
<evidence type="ECO:0000313" key="3">
    <source>
        <dbReference type="Proteomes" id="UP001146120"/>
    </source>
</evidence>
<reference evidence="2" key="2">
    <citation type="journal article" date="2023" name="Microbiol Resour">
        <title>Decontamination and Annotation of the Draft Genome Sequence of the Oomycete Lagenidium giganteum ARSEF 373.</title>
        <authorList>
            <person name="Morgan W.R."/>
            <person name="Tartar A."/>
        </authorList>
    </citation>
    <scope>NUCLEOTIDE SEQUENCE</scope>
    <source>
        <strain evidence="2">ARSEF 373</strain>
    </source>
</reference>